<dbReference type="SMART" id="SM00886">
    <property type="entry name" value="Dabb"/>
    <property type="match status" value="1"/>
</dbReference>
<dbReference type="PROSITE" id="PS51502">
    <property type="entry name" value="S_R_A_B_BARREL"/>
    <property type="match status" value="1"/>
</dbReference>
<accession>A0A1Y5SUM0</accession>
<dbReference type="RefSeq" id="WP_085849507.1">
    <property type="nucleotide sequence ID" value="NZ_FNZV01000007.1"/>
</dbReference>
<keyword evidence="4" id="KW-1185">Reference proteome</keyword>
<dbReference type="Pfam" id="PF07876">
    <property type="entry name" value="Dabb"/>
    <property type="match status" value="1"/>
</dbReference>
<name>A0A1Y5SUM0_9RHOB</name>
<evidence type="ECO:0000313" key="3">
    <source>
        <dbReference type="EMBL" id="SLN48707.1"/>
    </source>
</evidence>
<protein>
    <submittedName>
        <fullName evidence="3">Stress responsive A/B Barrel Domain protein</fullName>
    </submittedName>
</protein>
<sequence length="102" mass="11024">MIIHSVYCAIRAETEQKKIDAVFAKLEKLVTVCDGLLSFQTGPNIDLEHKSQKFTHGFVMKFDSQSALEAYAVHPDHIAAGGDLVAICEGGGDGIMVFDLAV</sequence>
<dbReference type="PANTHER" id="PTHR33178:SF3">
    <property type="entry name" value="STRESS-RESPONSE A_B BARREL DOMAIN-CONTAINING PROTEIN UP3"/>
    <property type="match status" value="1"/>
</dbReference>
<dbReference type="PANTHER" id="PTHR33178">
    <property type="match status" value="1"/>
</dbReference>
<evidence type="ECO:0000313" key="4">
    <source>
        <dbReference type="Proteomes" id="UP000193307"/>
    </source>
</evidence>
<feature type="domain" description="Stress-response A/B barrel" evidence="2">
    <location>
        <begin position="2"/>
        <end position="100"/>
    </location>
</feature>
<evidence type="ECO:0000256" key="1">
    <source>
        <dbReference type="ARBA" id="ARBA00011738"/>
    </source>
</evidence>
<dbReference type="AlphaFoldDB" id="A0A1Y5SUM0"/>
<proteinExistence type="predicted"/>
<dbReference type="EMBL" id="FWFW01000007">
    <property type="protein sequence ID" value="SLN48707.1"/>
    <property type="molecule type" value="Genomic_DNA"/>
</dbReference>
<dbReference type="Gene3D" id="3.30.70.100">
    <property type="match status" value="1"/>
</dbReference>
<dbReference type="SUPFAM" id="SSF54909">
    <property type="entry name" value="Dimeric alpha+beta barrel"/>
    <property type="match status" value="1"/>
</dbReference>
<dbReference type="InterPro" id="IPR013097">
    <property type="entry name" value="Dabb"/>
</dbReference>
<dbReference type="STRING" id="658057.SAMN04488032_10752"/>
<reference evidence="3 4" key="1">
    <citation type="submission" date="2017-03" db="EMBL/GenBank/DDBJ databases">
        <authorList>
            <person name="Afonso C.L."/>
            <person name="Miller P.J."/>
            <person name="Scott M.A."/>
            <person name="Spackman E."/>
            <person name="Goraichik I."/>
            <person name="Dimitrov K.M."/>
            <person name="Suarez D.L."/>
            <person name="Swayne D.E."/>
        </authorList>
    </citation>
    <scope>NUCLEOTIDE SEQUENCE [LARGE SCALE GENOMIC DNA]</scope>
    <source>
        <strain evidence="3 4">CECT 7971</strain>
    </source>
</reference>
<dbReference type="OrthoDB" id="9816070at2"/>
<dbReference type="InterPro" id="IPR044662">
    <property type="entry name" value="HS1/DABB1-like"/>
</dbReference>
<comment type="subunit">
    <text evidence="1">Homodimer.</text>
</comment>
<organism evidence="3 4">
    <name type="scientific">Pacificibacter marinus</name>
    <dbReference type="NCBI Taxonomy" id="658057"/>
    <lineage>
        <taxon>Bacteria</taxon>
        <taxon>Pseudomonadati</taxon>
        <taxon>Pseudomonadota</taxon>
        <taxon>Alphaproteobacteria</taxon>
        <taxon>Rhodobacterales</taxon>
        <taxon>Roseobacteraceae</taxon>
        <taxon>Pacificibacter</taxon>
    </lineage>
</organism>
<dbReference type="Proteomes" id="UP000193307">
    <property type="component" value="Unassembled WGS sequence"/>
</dbReference>
<gene>
    <name evidence="3" type="ORF">PAM7971_02373</name>
</gene>
<evidence type="ECO:0000259" key="2">
    <source>
        <dbReference type="PROSITE" id="PS51502"/>
    </source>
</evidence>
<dbReference type="InterPro" id="IPR011008">
    <property type="entry name" value="Dimeric_a/b-barrel"/>
</dbReference>